<dbReference type="PANTHER" id="PTHR10361">
    <property type="entry name" value="SODIUM-BILE ACID COTRANSPORTER"/>
    <property type="match status" value="1"/>
</dbReference>
<reference evidence="7" key="1">
    <citation type="journal article" date="2019" name="Int. J. Syst. Evol. Microbiol.">
        <title>The Global Catalogue of Microorganisms (GCM) 10K type strain sequencing project: providing services to taxonomists for standard genome sequencing and annotation.</title>
        <authorList>
            <consortium name="The Broad Institute Genomics Platform"/>
            <consortium name="The Broad Institute Genome Sequencing Center for Infectious Disease"/>
            <person name="Wu L."/>
            <person name="Ma J."/>
        </authorList>
    </citation>
    <scope>NUCLEOTIDE SEQUENCE [LARGE SCALE GENOMIC DNA]</scope>
    <source>
        <strain evidence="7">JCM 11882</strain>
    </source>
</reference>
<evidence type="ECO:0000256" key="4">
    <source>
        <dbReference type="ARBA" id="ARBA00023136"/>
    </source>
</evidence>
<accession>A0ABV9PP13</accession>
<feature type="transmembrane region" description="Helical" evidence="5">
    <location>
        <begin position="138"/>
        <end position="160"/>
    </location>
</feature>
<evidence type="ECO:0000256" key="3">
    <source>
        <dbReference type="ARBA" id="ARBA00022989"/>
    </source>
</evidence>
<feature type="transmembrane region" description="Helical" evidence="5">
    <location>
        <begin position="6"/>
        <end position="27"/>
    </location>
</feature>
<feature type="transmembrane region" description="Helical" evidence="5">
    <location>
        <begin position="96"/>
        <end position="118"/>
    </location>
</feature>
<evidence type="ECO:0000313" key="6">
    <source>
        <dbReference type="EMBL" id="MFC4753186.1"/>
    </source>
</evidence>
<feature type="transmembrane region" description="Helical" evidence="5">
    <location>
        <begin position="69"/>
        <end position="89"/>
    </location>
</feature>
<feature type="transmembrane region" description="Helical" evidence="5">
    <location>
        <begin position="246"/>
        <end position="279"/>
    </location>
</feature>
<feature type="transmembrane region" description="Helical" evidence="5">
    <location>
        <begin position="203"/>
        <end position="225"/>
    </location>
</feature>
<gene>
    <name evidence="6" type="ORF">ACFO7U_00125</name>
</gene>
<keyword evidence="2 5" id="KW-0812">Transmembrane</keyword>
<dbReference type="InterPro" id="IPR038770">
    <property type="entry name" value="Na+/solute_symporter_sf"/>
</dbReference>
<feature type="transmembrane region" description="Helical" evidence="5">
    <location>
        <begin position="172"/>
        <end position="191"/>
    </location>
</feature>
<comment type="subcellular location">
    <subcellularLocation>
        <location evidence="1">Membrane</location>
        <topology evidence="1">Multi-pass membrane protein</topology>
    </subcellularLocation>
</comment>
<keyword evidence="3 5" id="KW-1133">Transmembrane helix</keyword>
<sequence length="303" mass="31334">MDQSPLIEIGLPIALAIIMVGIGLSLTKEDFAVQARSPWATIVGLVAQLILVPLVGIGVTMIFDLSPLLALGVILVAASPGGATSNLITYLARGSVALSIILTAIASIAVILTLPLWFDIGARVIPGATDYDVTVPLGQTFGLLLGVILIPVALGMLLRARKPALADRIERFVGVVGLVVLVALIVGIVLGERDRIVDLVATVGPAVIVLNVAVIILGGLVAWVCRLGRAEQIAIAVELGIKNTTLTMLIAFTVIGIEVVGLAAAVYSIVMYITTFVLVWGGRRLMRTAPLPASATPAGLAAP</sequence>
<feature type="transmembrane region" description="Helical" evidence="5">
    <location>
        <begin position="39"/>
        <end position="63"/>
    </location>
</feature>
<dbReference type="InterPro" id="IPR004710">
    <property type="entry name" value="Bilac:Na_transpt"/>
</dbReference>
<evidence type="ECO:0000256" key="5">
    <source>
        <dbReference type="SAM" id="Phobius"/>
    </source>
</evidence>
<protein>
    <submittedName>
        <fullName evidence="6">Bile acid:sodium symporter family protein</fullName>
    </submittedName>
</protein>
<proteinExistence type="predicted"/>
<keyword evidence="7" id="KW-1185">Reference proteome</keyword>
<dbReference type="InterPro" id="IPR002657">
    <property type="entry name" value="BilAc:Na_symport/Acr3"/>
</dbReference>
<dbReference type="Proteomes" id="UP001595836">
    <property type="component" value="Unassembled WGS sequence"/>
</dbReference>
<evidence type="ECO:0000256" key="2">
    <source>
        <dbReference type="ARBA" id="ARBA00022692"/>
    </source>
</evidence>
<dbReference type="EMBL" id="JBHSHP010000001">
    <property type="protein sequence ID" value="MFC4753186.1"/>
    <property type="molecule type" value="Genomic_DNA"/>
</dbReference>
<dbReference type="RefSeq" id="WP_344987867.1">
    <property type="nucleotide sequence ID" value="NZ_BAABCD010000001.1"/>
</dbReference>
<dbReference type="PANTHER" id="PTHR10361:SF24">
    <property type="entry name" value="P3 PROTEIN"/>
    <property type="match status" value="1"/>
</dbReference>
<evidence type="ECO:0000313" key="7">
    <source>
        <dbReference type="Proteomes" id="UP001595836"/>
    </source>
</evidence>
<dbReference type="Pfam" id="PF01758">
    <property type="entry name" value="SBF"/>
    <property type="match status" value="1"/>
</dbReference>
<comment type="caution">
    <text evidence="6">The sequence shown here is derived from an EMBL/GenBank/DDBJ whole genome shotgun (WGS) entry which is preliminary data.</text>
</comment>
<dbReference type="Gene3D" id="1.20.1530.20">
    <property type="match status" value="1"/>
</dbReference>
<evidence type="ECO:0000256" key="1">
    <source>
        <dbReference type="ARBA" id="ARBA00004141"/>
    </source>
</evidence>
<keyword evidence="4 5" id="KW-0472">Membrane</keyword>
<name>A0ABV9PP13_9ACTN</name>
<organism evidence="6 7">
    <name type="scientific">Dietzia aurantiaca</name>
    <dbReference type="NCBI Taxonomy" id="983873"/>
    <lineage>
        <taxon>Bacteria</taxon>
        <taxon>Bacillati</taxon>
        <taxon>Actinomycetota</taxon>
        <taxon>Actinomycetes</taxon>
        <taxon>Mycobacteriales</taxon>
        <taxon>Dietziaceae</taxon>
        <taxon>Dietzia</taxon>
    </lineage>
</organism>